<dbReference type="EMBL" id="GADI01006396">
    <property type="protein sequence ID" value="JAA67412.1"/>
    <property type="molecule type" value="mRNA"/>
</dbReference>
<dbReference type="PANTHER" id="PTHR10900:SF77">
    <property type="entry name" value="FI19380P1"/>
    <property type="match status" value="1"/>
</dbReference>
<dbReference type="Gene3D" id="2.30.180.10">
    <property type="entry name" value="FAS1 domain"/>
    <property type="match status" value="4"/>
</dbReference>
<dbReference type="Pfam" id="PF02469">
    <property type="entry name" value="Fasciclin"/>
    <property type="match status" value="4"/>
</dbReference>
<keyword evidence="1 4" id="KW-0732">Signal</keyword>
<feature type="domain" description="FAS1" evidence="5">
    <location>
        <begin position="364"/>
        <end position="495"/>
    </location>
</feature>
<dbReference type="PANTHER" id="PTHR10900">
    <property type="entry name" value="PERIOSTIN-RELATED"/>
    <property type="match status" value="1"/>
</dbReference>
<organism evidence="7">
    <name type="scientific">Ixodes ricinus</name>
    <name type="common">Common tick</name>
    <name type="synonym">Acarus ricinus</name>
    <dbReference type="NCBI Taxonomy" id="34613"/>
    <lineage>
        <taxon>Eukaryota</taxon>
        <taxon>Metazoa</taxon>
        <taxon>Ecdysozoa</taxon>
        <taxon>Arthropoda</taxon>
        <taxon>Chelicerata</taxon>
        <taxon>Arachnida</taxon>
        <taxon>Acari</taxon>
        <taxon>Parasitiformes</taxon>
        <taxon>Ixodida</taxon>
        <taxon>Ixodoidea</taxon>
        <taxon>Ixodidae</taxon>
        <taxon>Ixodinae</taxon>
        <taxon>Ixodes</taxon>
    </lineage>
</organism>
<evidence type="ECO:0000259" key="5">
    <source>
        <dbReference type="PROSITE" id="PS50213"/>
    </source>
</evidence>
<feature type="chain" id="PRO_5005516743" evidence="4">
    <location>
        <begin position="24"/>
        <end position="800"/>
    </location>
</feature>
<accession>A0A0K8R8B8</accession>
<dbReference type="PROSITE" id="PS51257">
    <property type="entry name" value="PROKAR_LIPOPROTEIN"/>
    <property type="match status" value="1"/>
</dbReference>
<dbReference type="GO" id="GO:0030198">
    <property type="term" value="P:extracellular matrix organization"/>
    <property type="evidence" value="ECO:0007669"/>
    <property type="project" value="TreeGrafter"/>
</dbReference>
<dbReference type="InterPro" id="IPR036378">
    <property type="entry name" value="FAS1_dom_sf"/>
</dbReference>
<dbReference type="AlphaFoldDB" id="A0A0K8R8B8"/>
<evidence type="ECO:0000256" key="4">
    <source>
        <dbReference type="SAM" id="SignalP"/>
    </source>
</evidence>
<dbReference type="PROSITE" id="PS51041">
    <property type="entry name" value="EMI"/>
    <property type="match status" value="1"/>
</dbReference>
<dbReference type="GO" id="GO:0007155">
    <property type="term" value="P:cell adhesion"/>
    <property type="evidence" value="ECO:0007669"/>
    <property type="project" value="TreeGrafter"/>
</dbReference>
<dbReference type="FunFam" id="2.30.180.10:FF:000002">
    <property type="entry name" value="periostin isoform X1"/>
    <property type="match status" value="1"/>
</dbReference>
<feature type="domain" description="EMI" evidence="6">
    <location>
        <begin position="151"/>
        <end position="226"/>
    </location>
</feature>
<evidence type="ECO:0000256" key="2">
    <source>
        <dbReference type="ARBA" id="ARBA00023157"/>
    </source>
</evidence>
<feature type="signal peptide" evidence="4">
    <location>
        <begin position="1"/>
        <end position="23"/>
    </location>
</feature>
<feature type="region of interest" description="Disordered" evidence="3">
    <location>
        <begin position="25"/>
        <end position="51"/>
    </location>
</feature>
<sequence length="800" mass="87742">MLVYRPSMLWLVVLACLAVRSSGLEKEDDSEEVESPASEDRDFEGRGSEGRGSREGRFFNLNGFFRPHIHGRIRPHMGHVPLVSTLVSPECDEGLPSGGSEADPEAGAAGGAVWDDDGSATAVFVNRPWMHDGLGNFFGLGLPSFQPWYKGPNVCKLSKEVNDDAEGNGSLAFAFNFQSKQCQETEDAFICTTKIRTMNESKTTTETFVCCHGFVRRKDGAAGCMQVDLKDLMTTMKDIGASKFVDLIEDNKLDEELKKENVTIFSPTNIALKDIEQTNEVTSSQDEEQGKMVKGHVVKGMLRTSDFRDEMVLETLDGRSSIRINEFYNPAKLMTANCVPIVSTNNLATNGVVHVVDEALPSPNMTLLEMIKTDPQFSILRTLLPTADLETMLSDASGHHTVLAPNDDAFSKVDSETLKKWQNGEACVGKLLRGHVLSHVICSMAVPSSARVRNLNNEPVTLERDGDKLLADGSAVVARDLMATNGVLHVIDQLMMSQESKSLVQTLMDSQMTDLVHLIESANLTSAFAGLDNFTFFAPSPDALKEVSLKEWEDMKSSGRLAQMLNFHMVPSKLAPRSFFNNMLLQTAEGDDKIRVNVFPRAFSFERPTVTAQCARVVSANNPVCGGTVYLIDKVLRPAGGDVLEVMESAGNFATFLNLVKESGMADQLRSNAGPFTVLAPTDQAFQRLSKKMLASLQGEDAESFVKQHILPEMACTSGIGHNGFLNRLEYRSLDGNTVPTQRSLRGNVYFGGARVSKGDLMARNGVVHAVERVLGAQPEGQDRLGFGFNFDFHPFFRSF</sequence>
<feature type="region of interest" description="Disordered" evidence="3">
    <location>
        <begin position="91"/>
        <end position="113"/>
    </location>
</feature>
<protein>
    <submittedName>
        <fullName evidence="7">Putative transforming growth factor beta induced</fullName>
    </submittedName>
</protein>
<reference evidence="7" key="1">
    <citation type="submission" date="2012-12" db="EMBL/GenBank/DDBJ databases">
        <title>Identification and characterization of a phenylalanine ammonia-lyase gene family in Isatis indigotica Fort.</title>
        <authorList>
            <person name="Liu Q."/>
            <person name="Chen J."/>
            <person name="Zhou X."/>
            <person name="Di P."/>
            <person name="Xiao Y."/>
            <person name="Xuan H."/>
            <person name="Zhang L."/>
            <person name="Chen W."/>
        </authorList>
    </citation>
    <scope>NUCLEOTIDE SEQUENCE</scope>
    <source>
        <tissue evidence="7">Salivary gland</tissue>
    </source>
</reference>
<dbReference type="SUPFAM" id="SSF82153">
    <property type="entry name" value="FAS1 domain"/>
    <property type="match status" value="4"/>
</dbReference>
<dbReference type="InterPro" id="IPR050904">
    <property type="entry name" value="Adhesion/Biosynth-related"/>
</dbReference>
<dbReference type="GO" id="GO:0031012">
    <property type="term" value="C:extracellular matrix"/>
    <property type="evidence" value="ECO:0007669"/>
    <property type="project" value="TreeGrafter"/>
</dbReference>
<evidence type="ECO:0000256" key="3">
    <source>
        <dbReference type="SAM" id="MobiDB-lite"/>
    </source>
</evidence>
<evidence type="ECO:0000256" key="1">
    <source>
        <dbReference type="ARBA" id="ARBA00022729"/>
    </source>
</evidence>
<dbReference type="PROSITE" id="PS50213">
    <property type="entry name" value="FAS1"/>
    <property type="match status" value="4"/>
</dbReference>
<feature type="domain" description="FAS1" evidence="5">
    <location>
        <begin position="640"/>
        <end position="775"/>
    </location>
</feature>
<feature type="domain" description="FAS1" evidence="5">
    <location>
        <begin position="228"/>
        <end position="360"/>
    </location>
</feature>
<evidence type="ECO:0000259" key="6">
    <source>
        <dbReference type="PROSITE" id="PS51041"/>
    </source>
</evidence>
<keyword evidence="2" id="KW-1015">Disulfide bond</keyword>
<name>A0A0K8R8B8_IXORI</name>
<dbReference type="FunFam" id="2.30.180.10:FF:000032">
    <property type="entry name" value="Fasciclin domain-containing protein, putative"/>
    <property type="match status" value="1"/>
</dbReference>
<dbReference type="GO" id="GO:0005615">
    <property type="term" value="C:extracellular space"/>
    <property type="evidence" value="ECO:0007669"/>
    <property type="project" value="TreeGrafter"/>
</dbReference>
<feature type="compositionally biased region" description="Basic and acidic residues" evidence="3">
    <location>
        <begin position="38"/>
        <end position="51"/>
    </location>
</feature>
<dbReference type="InterPro" id="IPR011489">
    <property type="entry name" value="EMI_domain"/>
</dbReference>
<dbReference type="GO" id="GO:0050839">
    <property type="term" value="F:cell adhesion molecule binding"/>
    <property type="evidence" value="ECO:0007669"/>
    <property type="project" value="TreeGrafter"/>
</dbReference>
<feature type="compositionally biased region" description="Low complexity" evidence="3">
    <location>
        <begin position="98"/>
        <end position="113"/>
    </location>
</feature>
<proteinExistence type="evidence at transcript level"/>
<dbReference type="SMART" id="SM00554">
    <property type="entry name" value="FAS1"/>
    <property type="match status" value="4"/>
</dbReference>
<dbReference type="InterPro" id="IPR000782">
    <property type="entry name" value="FAS1_domain"/>
</dbReference>
<evidence type="ECO:0000313" key="7">
    <source>
        <dbReference type="EMBL" id="JAA67412.1"/>
    </source>
</evidence>
<feature type="domain" description="FAS1" evidence="5">
    <location>
        <begin position="499"/>
        <end position="636"/>
    </location>
</feature>